<sequence>MDRRRDAPLRELRARLDRFLATGDVAGLSGPDVDALVIAVSTETTGDSADFLDVVLLLGWLRLGSEGLLAPGAPLPDLPTTAQLLAPVYRTAPQSLPTLLLVTVGLLTGQPNYDAPQRLFGRAVNLMTHGRTTGDVVAVSQAINLFLDAVEASPVDSADRAGILSNVCLGWLTVYELTNDRSALDHAVRTGEEAAQALLSTSEHRAETLNNLAVALRIRTHHTGDHGDLDRAVALFAESVARTAPDDAERAVRQNNLGIALGVRFERLGQPGDLDQAITALQQALDGTGPHRAQRPGFAGDLAYHHWVRYQHTGDRTSLDRAAELFEVAATSRDDGFRQRARAYLDAVRQEQTNHPGPSRHRP</sequence>
<accession>A0ABU7RLR8</accession>
<dbReference type="Gene3D" id="1.25.40.10">
    <property type="entry name" value="Tetratricopeptide repeat domain"/>
    <property type="match status" value="1"/>
</dbReference>
<evidence type="ECO:0000313" key="2">
    <source>
        <dbReference type="Proteomes" id="UP001332243"/>
    </source>
</evidence>
<dbReference type="InterPro" id="IPR011990">
    <property type="entry name" value="TPR-like_helical_dom_sf"/>
</dbReference>
<protein>
    <submittedName>
        <fullName evidence="1">Tetratricopeptide repeat protein</fullName>
    </submittedName>
</protein>
<gene>
    <name evidence="1" type="ORF">V1633_03005</name>
</gene>
<dbReference type="EMBL" id="JAZGQK010000002">
    <property type="protein sequence ID" value="MEE6257456.1"/>
    <property type="molecule type" value="Genomic_DNA"/>
</dbReference>
<proteinExistence type="predicted"/>
<dbReference type="Proteomes" id="UP001332243">
    <property type="component" value="Unassembled WGS sequence"/>
</dbReference>
<name>A0ABU7RLR8_9ACTN</name>
<comment type="caution">
    <text evidence="1">The sequence shown here is derived from an EMBL/GenBank/DDBJ whole genome shotgun (WGS) entry which is preliminary data.</text>
</comment>
<reference evidence="1 2" key="1">
    <citation type="submission" date="2024-01" db="EMBL/GenBank/DDBJ databases">
        <title>Genome insights into Plantactinospora sonchi sp. nov.</title>
        <authorList>
            <person name="Wang L."/>
        </authorList>
    </citation>
    <scope>NUCLEOTIDE SEQUENCE [LARGE SCALE GENOMIC DNA]</scope>
    <source>
        <strain evidence="1 2">NEAU-QY2</strain>
    </source>
</reference>
<keyword evidence="2" id="KW-1185">Reference proteome</keyword>
<evidence type="ECO:0000313" key="1">
    <source>
        <dbReference type="EMBL" id="MEE6257456.1"/>
    </source>
</evidence>
<dbReference type="RefSeq" id="WP_331212568.1">
    <property type="nucleotide sequence ID" value="NZ_JAZGQK010000002.1"/>
</dbReference>
<organism evidence="1 2">
    <name type="scientific">Plantactinospora sonchi</name>
    <dbReference type="NCBI Taxonomy" id="1544735"/>
    <lineage>
        <taxon>Bacteria</taxon>
        <taxon>Bacillati</taxon>
        <taxon>Actinomycetota</taxon>
        <taxon>Actinomycetes</taxon>
        <taxon>Micromonosporales</taxon>
        <taxon>Micromonosporaceae</taxon>
        <taxon>Plantactinospora</taxon>
    </lineage>
</organism>